<keyword evidence="3 7" id="KW-0547">Nucleotide-binding</keyword>
<evidence type="ECO:0000256" key="6">
    <source>
        <dbReference type="ARBA" id="ARBA00023224"/>
    </source>
</evidence>
<dbReference type="STRING" id="28377.ENSACAP00000018523"/>
<dbReference type="GO" id="GO:0050729">
    <property type="term" value="P:positive regulation of inflammatory response"/>
    <property type="evidence" value="ECO:0007669"/>
    <property type="project" value="Ensembl"/>
</dbReference>
<dbReference type="PRINTS" id="PR00318">
    <property type="entry name" value="GPROTEINA"/>
</dbReference>
<keyword evidence="5 7" id="KW-0342">GTP-binding</keyword>
<dbReference type="GO" id="GO:0060158">
    <property type="term" value="P:phospholipase C-activating dopamine receptor signaling pathway"/>
    <property type="evidence" value="ECO:0000318"/>
    <property type="project" value="GO_Central"/>
</dbReference>
<dbReference type="GO" id="GO:0046872">
    <property type="term" value="F:metal ion binding"/>
    <property type="evidence" value="ECO:0007669"/>
    <property type="project" value="UniProtKB-UniRule"/>
</dbReference>
<evidence type="ECO:0000256" key="10">
    <source>
        <dbReference type="SAM" id="MobiDB-lite"/>
    </source>
</evidence>
<dbReference type="HOGENOM" id="CLU_014184_6_0_1"/>
<comment type="function">
    <text evidence="9">Guanine nucleotide-binding proteins (G proteins) are involved as modulators or transducers in various transmembrane signaling systems.</text>
</comment>
<dbReference type="KEGG" id="acs:100560231"/>
<dbReference type="eggNOG" id="KOG0085">
    <property type="taxonomic scope" value="Eukaryota"/>
</dbReference>
<evidence type="ECO:0000313" key="11">
    <source>
        <dbReference type="Ensembl" id="ENSACAP00000018523.2"/>
    </source>
</evidence>
<dbReference type="InterPro" id="IPR000654">
    <property type="entry name" value="Gprotein_alpha_Q"/>
</dbReference>
<organism evidence="11 12">
    <name type="scientific">Anolis carolinensis</name>
    <name type="common">Green anole</name>
    <name type="synonym">American chameleon</name>
    <dbReference type="NCBI Taxonomy" id="28377"/>
    <lineage>
        <taxon>Eukaryota</taxon>
        <taxon>Metazoa</taxon>
        <taxon>Chordata</taxon>
        <taxon>Craniata</taxon>
        <taxon>Vertebrata</taxon>
        <taxon>Euteleostomi</taxon>
        <taxon>Lepidosauria</taxon>
        <taxon>Squamata</taxon>
        <taxon>Bifurcata</taxon>
        <taxon>Unidentata</taxon>
        <taxon>Episquamata</taxon>
        <taxon>Toxicofera</taxon>
        <taxon>Iguania</taxon>
        <taxon>Dactyloidae</taxon>
        <taxon>Anolis</taxon>
    </lineage>
</organism>
<comment type="subunit">
    <text evidence="9">G proteins are composed of 3 units; alpha, beta and gamma. The alpha chain contains the guanine nucleotide binding site.</text>
</comment>
<dbReference type="GO" id="GO:0001508">
    <property type="term" value="P:action potential"/>
    <property type="evidence" value="ECO:0000318"/>
    <property type="project" value="GO_Central"/>
</dbReference>
<feature type="binding site" evidence="8">
    <location>
        <position position="84"/>
    </location>
    <ligand>
        <name>Mg(2+)</name>
        <dbReference type="ChEBI" id="CHEBI:18420"/>
    </ligand>
</feature>
<evidence type="ECO:0000256" key="8">
    <source>
        <dbReference type="PIRSR" id="PIRSR601019-2"/>
    </source>
</evidence>
<dbReference type="AlphaFoldDB" id="G1KVG1"/>
<keyword evidence="4 8" id="KW-0460">Magnesium</keyword>
<evidence type="ECO:0000256" key="9">
    <source>
        <dbReference type="RuleBase" id="RU369122"/>
    </source>
</evidence>
<dbReference type="PROSITE" id="PS51882">
    <property type="entry name" value="G_ALPHA"/>
    <property type="match status" value="1"/>
</dbReference>
<dbReference type="PANTHER" id="PTHR10218">
    <property type="entry name" value="GTP-BINDING PROTEIN ALPHA SUBUNIT"/>
    <property type="match status" value="1"/>
</dbReference>
<feature type="binding site" evidence="7">
    <location>
        <begin position="186"/>
        <end position="187"/>
    </location>
    <ligand>
        <name>GTP</name>
        <dbReference type="ChEBI" id="CHEBI:37565"/>
    </ligand>
</feature>
<feature type="binding site" evidence="8">
    <location>
        <position position="217"/>
    </location>
    <ligand>
        <name>Mg(2+)</name>
        <dbReference type="ChEBI" id="CHEBI:18420"/>
    </ligand>
</feature>
<sequence>MAWSRGRGGGGGRELSPGKGPFSFQAAPGRRARRMGGFCCCLSAEEKATRSLSLEIERRLRQDKHNARKELKLLLLGTGESGKSTFIKQMRIIHGTGYTEEDRKGFQKLVYQNIYSAMQAMIRAMDALQIPYSSEQCKENGQMIEKVDVDKVTTLESKHVEAIKRLWEDLGIQECYDRRREYQLSDSAKYYLSDLDRIAMPSFLPTEQDVLRVRVPTTGIIEYPFELENIIFRMVDVGGQRSERRKWIHCFESVTSIIFLVALSEYDQVLAESDNENRLEESKALFKTIITYPWFSNSSIILFLNKKDLLEEKIMYSHLVTYFPQFTGPKQDVKAAKDFILNLYQEQNPDKEKVMYSHFTCATDTENIRFVFAAVKDTILNINLKEFNLA</sequence>
<name>G1KVG1_ANOCA</name>
<dbReference type="InterPro" id="IPR001019">
    <property type="entry name" value="Gprotein_alpha_su"/>
</dbReference>
<protein>
    <recommendedName>
        <fullName evidence="9">Guanine nucleotide-binding protein subunit alpha</fullName>
    </recommendedName>
</protein>
<evidence type="ECO:0000256" key="4">
    <source>
        <dbReference type="ARBA" id="ARBA00022842"/>
    </source>
</evidence>
<dbReference type="Gene3D" id="3.40.50.300">
    <property type="entry name" value="P-loop containing nucleotide triphosphate hydrolases"/>
    <property type="match status" value="1"/>
</dbReference>
<dbReference type="GO" id="GO:0003924">
    <property type="term" value="F:GTPase activity"/>
    <property type="evidence" value="ECO:0000318"/>
    <property type="project" value="GO_Central"/>
</dbReference>
<dbReference type="GO" id="GO:0006954">
    <property type="term" value="P:inflammatory response"/>
    <property type="evidence" value="ECO:0007669"/>
    <property type="project" value="Ensembl"/>
</dbReference>
<dbReference type="PRINTS" id="PR00442">
    <property type="entry name" value="GPROTEINAQ"/>
</dbReference>
<reference evidence="11 12" key="1">
    <citation type="submission" date="2009-12" db="EMBL/GenBank/DDBJ databases">
        <title>The Genome Sequence of Anolis carolinensis (Green Anole Lizard).</title>
        <authorList>
            <consortium name="The Genome Sequencing Platform"/>
            <person name="Di Palma F."/>
            <person name="Alfoldi J."/>
            <person name="Heiman D."/>
            <person name="Young S."/>
            <person name="Grabherr M."/>
            <person name="Johnson J."/>
            <person name="Lander E.S."/>
            <person name="Lindblad-Toh K."/>
        </authorList>
    </citation>
    <scope>NUCLEOTIDE SEQUENCE [LARGE SCALE GENOMIC DNA]</scope>
    <source>
        <strain evidence="11 12">JBL SC #1</strain>
    </source>
</reference>
<dbReference type="PANTHER" id="PTHR10218:SF213">
    <property type="entry name" value="GUANINE NUCLEOTIDE-BINDING PROTEIN SUBUNIT ALPHA-14"/>
    <property type="match status" value="1"/>
</dbReference>
<dbReference type="Gene3D" id="1.10.400.10">
    <property type="entry name" value="GI Alpha 1, domain 2-like"/>
    <property type="match status" value="1"/>
</dbReference>
<dbReference type="GO" id="GO:0001664">
    <property type="term" value="F:G protein-coupled receptor binding"/>
    <property type="evidence" value="ECO:0000318"/>
    <property type="project" value="GO_Central"/>
</dbReference>
<dbReference type="Ensembl" id="ENSACAT00000025784.3">
    <property type="protein sequence ID" value="ENSACAP00000018523.2"/>
    <property type="gene ID" value="ENSACAG00000028039.3"/>
</dbReference>
<dbReference type="Pfam" id="PF00503">
    <property type="entry name" value="G-alpha"/>
    <property type="match status" value="1"/>
</dbReference>
<dbReference type="Proteomes" id="UP000001646">
    <property type="component" value="Chromosome 2"/>
</dbReference>
<feature type="binding site" evidence="7">
    <location>
        <begin position="305"/>
        <end position="308"/>
    </location>
    <ligand>
        <name>GTP</name>
        <dbReference type="ChEBI" id="CHEBI:37565"/>
    </ligand>
</feature>
<feature type="binding site" evidence="7">
    <location>
        <begin position="80"/>
        <end position="85"/>
    </location>
    <ligand>
        <name>GTP</name>
        <dbReference type="ChEBI" id="CHEBI:37565"/>
    </ligand>
</feature>
<dbReference type="SUPFAM" id="SSF52540">
    <property type="entry name" value="P-loop containing nucleoside triphosphate hydrolases"/>
    <property type="match status" value="1"/>
</dbReference>
<keyword evidence="12" id="KW-1185">Reference proteome</keyword>
<dbReference type="InterPro" id="IPR027417">
    <property type="entry name" value="P-loop_NTPase"/>
</dbReference>
<dbReference type="GO" id="GO:0005737">
    <property type="term" value="C:cytoplasm"/>
    <property type="evidence" value="ECO:0000318"/>
    <property type="project" value="GO_Central"/>
</dbReference>
<accession>G1KVG1</accession>
<evidence type="ECO:0000256" key="5">
    <source>
        <dbReference type="ARBA" id="ARBA00023134"/>
    </source>
</evidence>
<feature type="binding site" evidence="7">
    <location>
        <begin position="211"/>
        <end position="217"/>
    </location>
    <ligand>
        <name>GTP</name>
        <dbReference type="ChEBI" id="CHEBI:37565"/>
    </ligand>
</feature>
<dbReference type="InParanoid" id="G1KVG1"/>
<feature type="binding site" evidence="7">
    <location>
        <begin position="236"/>
        <end position="240"/>
    </location>
    <ligand>
        <name>GTP</name>
        <dbReference type="ChEBI" id="CHEBI:37565"/>
    </ligand>
</feature>
<feature type="binding site" evidence="7">
    <location>
        <position position="362"/>
    </location>
    <ligand>
        <name>GTP</name>
        <dbReference type="ChEBI" id="CHEBI:37565"/>
    </ligand>
</feature>
<keyword evidence="6 9" id="KW-0807">Transducer</keyword>
<evidence type="ECO:0000256" key="7">
    <source>
        <dbReference type="PIRSR" id="PIRSR601019-1"/>
    </source>
</evidence>
<evidence type="ECO:0000256" key="3">
    <source>
        <dbReference type="ARBA" id="ARBA00022741"/>
    </source>
</evidence>
<dbReference type="GO" id="GO:0005525">
    <property type="term" value="F:GTP binding"/>
    <property type="evidence" value="ECO:0007669"/>
    <property type="project" value="UniProtKB-UniRule"/>
</dbReference>
<proteinExistence type="inferred from homology"/>
<dbReference type="GeneTree" id="ENSGT00940000158510"/>
<dbReference type="Bgee" id="ENSACAG00000028039">
    <property type="expression patterns" value="Expressed in lung and 5 other cell types or tissues"/>
</dbReference>
<evidence type="ECO:0000313" key="12">
    <source>
        <dbReference type="Proteomes" id="UP000001646"/>
    </source>
</evidence>
<dbReference type="GO" id="GO:0005834">
    <property type="term" value="C:heterotrimeric G-protein complex"/>
    <property type="evidence" value="ECO:0000318"/>
    <property type="project" value="GO_Central"/>
</dbReference>
<dbReference type="CDD" id="cd00066">
    <property type="entry name" value="G-alpha"/>
    <property type="match status" value="1"/>
</dbReference>
<dbReference type="GO" id="GO:0007188">
    <property type="term" value="P:adenylate cyclase-modulating G protein-coupled receptor signaling pathway"/>
    <property type="evidence" value="ECO:0000318"/>
    <property type="project" value="GO_Central"/>
</dbReference>
<dbReference type="SMART" id="SM00275">
    <property type="entry name" value="G_alpha"/>
    <property type="match status" value="1"/>
</dbReference>
<evidence type="ECO:0000256" key="2">
    <source>
        <dbReference type="ARBA" id="ARBA00022723"/>
    </source>
</evidence>
<feature type="compositionally biased region" description="Gly residues" evidence="10">
    <location>
        <begin position="1"/>
        <end position="13"/>
    </location>
</feature>
<comment type="similarity">
    <text evidence="1 9">Belongs to the G-alpha family. G(q) subfamily.</text>
</comment>
<dbReference type="GO" id="GO:0031683">
    <property type="term" value="F:G-protein beta/gamma-subunit complex binding"/>
    <property type="evidence" value="ECO:0000318"/>
    <property type="project" value="GO_Central"/>
</dbReference>
<keyword evidence="2 8" id="KW-0479">Metal-binding</keyword>
<dbReference type="FunFam" id="3.40.50.300:FF:000692">
    <property type="entry name" value="Guanine nucleotide-binding protein subunit alpha"/>
    <property type="match status" value="1"/>
</dbReference>
<reference evidence="11" key="2">
    <citation type="submission" date="2025-08" db="UniProtKB">
        <authorList>
            <consortium name="Ensembl"/>
        </authorList>
    </citation>
    <scope>IDENTIFICATION</scope>
</reference>
<dbReference type="InterPro" id="IPR011025">
    <property type="entry name" value="GproteinA_insert"/>
</dbReference>
<dbReference type="FunFam" id="1.10.400.10:FF:000002">
    <property type="entry name" value="guanine nucleotide-binding protein G(Q) subunit alpha"/>
    <property type="match status" value="1"/>
</dbReference>
<feature type="region of interest" description="Disordered" evidence="10">
    <location>
        <begin position="1"/>
        <end position="28"/>
    </location>
</feature>
<dbReference type="FunFam" id="3.40.50.300:FF:003977">
    <property type="entry name" value="Guanine nucleotide-binding protein G(q) subunit alpha"/>
    <property type="match status" value="1"/>
</dbReference>
<reference evidence="11" key="3">
    <citation type="submission" date="2025-09" db="UniProtKB">
        <authorList>
            <consortium name="Ensembl"/>
        </authorList>
    </citation>
    <scope>IDENTIFICATION</scope>
</reference>
<gene>
    <name evidence="11" type="primary">GNA14</name>
</gene>
<dbReference type="SUPFAM" id="SSF47895">
    <property type="entry name" value="Transducin (alpha subunit), insertion domain"/>
    <property type="match status" value="1"/>
</dbReference>
<evidence type="ECO:0000256" key="1">
    <source>
        <dbReference type="ARBA" id="ARBA00007976"/>
    </source>
</evidence>
<dbReference type="OrthoDB" id="5817230at2759"/>